<proteinExistence type="predicted"/>
<dbReference type="RefSeq" id="WP_138667465.1">
    <property type="nucleotide sequence ID" value="NZ_VCKY01000058.1"/>
</dbReference>
<dbReference type="EMBL" id="VCKY01000058">
    <property type="protein sequence ID" value="TMR20238.1"/>
    <property type="molecule type" value="Genomic_DNA"/>
</dbReference>
<evidence type="ECO:0000313" key="2">
    <source>
        <dbReference type="EMBL" id="TMR20238.1"/>
    </source>
</evidence>
<gene>
    <name evidence="2" type="ORF">ETD86_18850</name>
</gene>
<dbReference type="Proteomes" id="UP000309128">
    <property type="component" value="Unassembled WGS sequence"/>
</dbReference>
<keyword evidence="3" id="KW-1185">Reference proteome</keyword>
<accession>A0A5S4FI86</accession>
<feature type="region of interest" description="Disordered" evidence="1">
    <location>
        <begin position="63"/>
        <end position="85"/>
    </location>
</feature>
<organism evidence="2 3">
    <name type="scientific">Nonomuraea turkmeniaca</name>
    <dbReference type="NCBI Taxonomy" id="103838"/>
    <lineage>
        <taxon>Bacteria</taxon>
        <taxon>Bacillati</taxon>
        <taxon>Actinomycetota</taxon>
        <taxon>Actinomycetes</taxon>
        <taxon>Streptosporangiales</taxon>
        <taxon>Streptosporangiaceae</taxon>
        <taxon>Nonomuraea</taxon>
    </lineage>
</organism>
<comment type="caution">
    <text evidence="2">The sequence shown here is derived from an EMBL/GenBank/DDBJ whole genome shotgun (WGS) entry which is preliminary data.</text>
</comment>
<reference evidence="2 3" key="1">
    <citation type="submission" date="2019-05" db="EMBL/GenBank/DDBJ databases">
        <title>Draft genome sequence of Nonomuraea turkmeniaca DSM 43926.</title>
        <authorList>
            <person name="Saricaoglu S."/>
            <person name="Isik K."/>
        </authorList>
    </citation>
    <scope>NUCLEOTIDE SEQUENCE [LARGE SCALE GENOMIC DNA]</scope>
    <source>
        <strain evidence="2 3">DSM 43926</strain>
    </source>
</reference>
<dbReference type="OrthoDB" id="3521976at2"/>
<protein>
    <submittedName>
        <fullName evidence="2">Uncharacterized protein</fullName>
    </submittedName>
</protein>
<evidence type="ECO:0000256" key="1">
    <source>
        <dbReference type="SAM" id="MobiDB-lite"/>
    </source>
</evidence>
<evidence type="ECO:0000313" key="3">
    <source>
        <dbReference type="Proteomes" id="UP000309128"/>
    </source>
</evidence>
<dbReference type="AlphaFoldDB" id="A0A5S4FI86"/>
<sequence>MLRRYAKAFRGEPQGTRYDGLLTDAGVQRIAAVDLDAVADDLETCAVHDWVAVIDLSGERQHLAGPLPPFSGTGPEVDQSGTEER</sequence>
<name>A0A5S4FI86_9ACTN</name>